<accession>A0A9W7GIJ7</accession>
<evidence type="ECO:0000256" key="1">
    <source>
        <dbReference type="ARBA" id="ARBA00022801"/>
    </source>
</evidence>
<protein>
    <recommendedName>
        <fullName evidence="3 6">Queuosine 5'-phosphate N-glycosylase/hydrolase</fullName>
        <ecNumber evidence="6">3.2.2.-</ecNumber>
    </recommendedName>
    <alternativeName>
        <fullName evidence="4 6">Queuosine-nucleotide N-glycosylase/hydrolase</fullName>
    </alternativeName>
</protein>
<evidence type="ECO:0000256" key="5">
    <source>
        <dbReference type="ARBA" id="ARBA00048204"/>
    </source>
</evidence>
<dbReference type="PANTHER" id="PTHR21314">
    <property type="entry name" value="QUEUOSINE 5'-PHOSPHATE N-GLYCOSYLASE_HYDROLASE-RELATED"/>
    <property type="match status" value="1"/>
</dbReference>
<gene>
    <name evidence="7" type="ORF">TrCOL_g13913</name>
</gene>
<evidence type="ECO:0000313" key="8">
    <source>
        <dbReference type="Proteomes" id="UP001165065"/>
    </source>
</evidence>
<dbReference type="GO" id="GO:0016787">
    <property type="term" value="F:hydrolase activity"/>
    <property type="evidence" value="ECO:0007669"/>
    <property type="project" value="UniProtKB-KW"/>
</dbReference>
<evidence type="ECO:0000256" key="4">
    <source>
        <dbReference type="ARBA" id="ARBA00035393"/>
    </source>
</evidence>
<comment type="similarity">
    <text evidence="2 6">Belongs to the QNG1 protein family.</text>
</comment>
<comment type="catalytic activity">
    <reaction evidence="5 6">
        <text>queuosine 5'-phosphate + H2O = queuine + D-ribose 5-phosphate</text>
        <dbReference type="Rhea" id="RHEA:75387"/>
        <dbReference type="ChEBI" id="CHEBI:15377"/>
        <dbReference type="ChEBI" id="CHEBI:17433"/>
        <dbReference type="ChEBI" id="CHEBI:78346"/>
        <dbReference type="ChEBI" id="CHEBI:194371"/>
    </reaction>
    <physiologicalReaction direction="left-to-right" evidence="5 6">
        <dbReference type="Rhea" id="RHEA:75388"/>
    </physiologicalReaction>
</comment>
<dbReference type="EMBL" id="BRYA01000223">
    <property type="protein sequence ID" value="GMI44733.1"/>
    <property type="molecule type" value="Genomic_DNA"/>
</dbReference>
<dbReference type="InterPro" id="IPR019438">
    <property type="entry name" value="Q_salvage"/>
</dbReference>
<sequence length="378" mass="42788">MGERKLRKTDVAIGWLEGVGKGVATMFDFTKVSGNGKTEEKKATMLPDAISPTMNVRRTARDIMDGAKHVTIKRDKLEDIVKKEGMKVKLTEWNEGGIHYLSPTSPEKTALYVLVLDCMNFCFWPSHNSLLQYHHLSTSLKTLAEASDGEDEEEESFRFHPKKLAEIEESFFTEELDPLLPPGVTMPSKKERVHLLRELGSSLLYRHGGKAMNMIEKSENSADKLVDIIVRDLPGFRDEAIDLDGRRRFFYKRAQIAVADLWAALGRVGMVDFKDIGSLTTFADYRVPQVLRHEGGLEYSKELAKVVDKMTVLPAGCRMELEIRAATIVAVDEMARKAGVKAVEMDWWIWQAGERMIEKGEGGKGQILNHHRVRTVYY</sequence>
<evidence type="ECO:0000256" key="6">
    <source>
        <dbReference type="RuleBase" id="RU365002"/>
    </source>
</evidence>
<evidence type="ECO:0000256" key="3">
    <source>
        <dbReference type="ARBA" id="ARBA00035306"/>
    </source>
</evidence>
<reference evidence="8" key="1">
    <citation type="journal article" date="2023" name="Commun. Biol.">
        <title>Genome analysis of Parmales, the sister group of diatoms, reveals the evolutionary specialization of diatoms from phago-mixotrophs to photoautotrophs.</title>
        <authorList>
            <person name="Ban H."/>
            <person name="Sato S."/>
            <person name="Yoshikawa S."/>
            <person name="Yamada K."/>
            <person name="Nakamura Y."/>
            <person name="Ichinomiya M."/>
            <person name="Sato N."/>
            <person name="Blanc-Mathieu R."/>
            <person name="Endo H."/>
            <person name="Kuwata A."/>
            <person name="Ogata H."/>
        </authorList>
    </citation>
    <scope>NUCLEOTIDE SEQUENCE [LARGE SCALE GENOMIC DNA]</scope>
</reference>
<dbReference type="PANTHER" id="PTHR21314:SF0">
    <property type="entry name" value="QUEUOSINE 5'-PHOSPHATE N-GLYCOSYLASE_HYDROLASE"/>
    <property type="match status" value="1"/>
</dbReference>
<comment type="function">
    <text evidence="6">Catalyzes the hydrolysis of queuosine 5'-phosphate, releasing the nucleobase queuine (q). Is required for salvage of queuine from exogenous queuosine (Q) that is imported and then converted to queuosine 5'-phosphate intracellularly.</text>
</comment>
<name>A0A9W7GIJ7_9STRA</name>
<dbReference type="Pfam" id="PF10343">
    <property type="entry name" value="Q_salvage"/>
    <property type="match status" value="1"/>
</dbReference>
<dbReference type="EC" id="3.2.2.-" evidence="6"/>
<evidence type="ECO:0000313" key="7">
    <source>
        <dbReference type="EMBL" id="GMI44733.1"/>
    </source>
</evidence>
<keyword evidence="1 6" id="KW-0378">Hydrolase</keyword>
<dbReference type="OrthoDB" id="416777at2759"/>
<evidence type="ECO:0000256" key="2">
    <source>
        <dbReference type="ARBA" id="ARBA00035119"/>
    </source>
</evidence>
<dbReference type="Proteomes" id="UP001165065">
    <property type="component" value="Unassembled WGS sequence"/>
</dbReference>
<dbReference type="GO" id="GO:0006400">
    <property type="term" value="P:tRNA modification"/>
    <property type="evidence" value="ECO:0007669"/>
    <property type="project" value="TreeGrafter"/>
</dbReference>
<keyword evidence="8" id="KW-1185">Reference proteome</keyword>
<comment type="caution">
    <text evidence="7">The sequence shown here is derived from an EMBL/GenBank/DDBJ whole genome shotgun (WGS) entry which is preliminary data.</text>
</comment>
<dbReference type="AlphaFoldDB" id="A0A9W7GIJ7"/>
<proteinExistence type="inferred from homology"/>
<organism evidence="7 8">
    <name type="scientific">Triparma columacea</name>
    <dbReference type="NCBI Taxonomy" id="722753"/>
    <lineage>
        <taxon>Eukaryota</taxon>
        <taxon>Sar</taxon>
        <taxon>Stramenopiles</taxon>
        <taxon>Ochrophyta</taxon>
        <taxon>Bolidophyceae</taxon>
        <taxon>Parmales</taxon>
        <taxon>Triparmaceae</taxon>
        <taxon>Triparma</taxon>
    </lineage>
</organism>